<dbReference type="PROSITE" id="PS00758">
    <property type="entry name" value="ARGE_DAPE_CPG2_1"/>
    <property type="match status" value="1"/>
</dbReference>
<dbReference type="GO" id="GO:0016787">
    <property type="term" value="F:hydrolase activity"/>
    <property type="evidence" value="ECO:0007669"/>
    <property type="project" value="UniProtKB-KW"/>
</dbReference>
<dbReference type="SUPFAM" id="SSF53187">
    <property type="entry name" value="Zn-dependent exopeptidases"/>
    <property type="match status" value="1"/>
</dbReference>
<dbReference type="InterPro" id="IPR002933">
    <property type="entry name" value="Peptidase_M20"/>
</dbReference>
<dbReference type="SUPFAM" id="SSF55031">
    <property type="entry name" value="Bacterial exopeptidase dimerisation domain"/>
    <property type="match status" value="1"/>
</dbReference>
<evidence type="ECO:0000259" key="6">
    <source>
        <dbReference type="Pfam" id="PF07687"/>
    </source>
</evidence>
<comment type="similarity">
    <text evidence="2">Belongs to the peptidase M20A family.</text>
</comment>
<evidence type="ECO:0000256" key="3">
    <source>
        <dbReference type="ARBA" id="ARBA00022723"/>
    </source>
</evidence>
<dbReference type="AlphaFoldDB" id="A0A1H7VP96"/>
<organism evidence="7 8">
    <name type="scientific">Streptacidiphilus jiangxiensis</name>
    <dbReference type="NCBI Taxonomy" id="235985"/>
    <lineage>
        <taxon>Bacteria</taxon>
        <taxon>Bacillati</taxon>
        <taxon>Actinomycetota</taxon>
        <taxon>Actinomycetes</taxon>
        <taxon>Kitasatosporales</taxon>
        <taxon>Streptomycetaceae</taxon>
        <taxon>Streptacidiphilus</taxon>
    </lineage>
</organism>
<dbReference type="Pfam" id="PF07687">
    <property type="entry name" value="M20_dimer"/>
    <property type="match status" value="1"/>
</dbReference>
<feature type="domain" description="Peptidase M20 dimerisation" evidence="6">
    <location>
        <begin position="199"/>
        <end position="346"/>
    </location>
</feature>
<evidence type="ECO:0000313" key="7">
    <source>
        <dbReference type="EMBL" id="SEM11000.1"/>
    </source>
</evidence>
<name>A0A1H7VP96_STRJI</name>
<dbReference type="eggNOG" id="COG0624">
    <property type="taxonomic scope" value="Bacteria"/>
</dbReference>
<dbReference type="PANTHER" id="PTHR43808">
    <property type="entry name" value="ACETYLORNITHINE DEACETYLASE"/>
    <property type="match status" value="1"/>
</dbReference>
<dbReference type="Gene3D" id="3.40.630.10">
    <property type="entry name" value="Zn peptidases"/>
    <property type="match status" value="1"/>
</dbReference>
<dbReference type="Pfam" id="PF01546">
    <property type="entry name" value="Peptidase_M20"/>
    <property type="match status" value="1"/>
</dbReference>
<protein>
    <submittedName>
        <fullName evidence="7">Acetylornithine deacetylase/Succinyl-diaminopimelate desuccinylase</fullName>
    </submittedName>
</protein>
<comment type="cofactor">
    <cofactor evidence="1">
        <name>Zn(2+)</name>
        <dbReference type="ChEBI" id="CHEBI:29105"/>
    </cofactor>
</comment>
<gene>
    <name evidence="7" type="ORF">SAMN05414137_118166</name>
</gene>
<evidence type="ECO:0000313" key="8">
    <source>
        <dbReference type="Proteomes" id="UP000183015"/>
    </source>
</evidence>
<keyword evidence="4" id="KW-0378">Hydrolase</keyword>
<evidence type="ECO:0000256" key="2">
    <source>
        <dbReference type="ARBA" id="ARBA00006247"/>
    </source>
</evidence>
<dbReference type="Proteomes" id="UP000183015">
    <property type="component" value="Unassembled WGS sequence"/>
</dbReference>
<reference evidence="8" key="1">
    <citation type="submission" date="2016-10" db="EMBL/GenBank/DDBJ databases">
        <authorList>
            <person name="Varghese N."/>
        </authorList>
    </citation>
    <scope>NUCLEOTIDE SEQUENCE [LARGE SCALE GENOMIC DNA]</scope>
    <source>
        <strain evidence="8">DSM 45096 / BCRC 16803 / CGMCC 4.1857 / CIP 109030 / JCM 12277 / KCTC 19219 / NBRC 100920 / 33214</strain>
    </source>
</reference>
<accession>A0A1H7VP96</accession>
<dbReference type="GO" id="GO:0046872">
    <property type="term" value="F:metal ion binding"/>
    <property type="evidence" value="ECO:0007669"/>
    <property type="project" value="UniProtKB-KW"/>
</dbReference>
<dbReference type="InterPro" id="IPR001261">
    <property type="entry name" value="ArgE/DapE_CS"/>
</dbReference>
<proteinExistence type="inferred from homology"/>
<dbReference type="InterPro" id="IPR011650">
    <property type="entry name" value="Peptidase_M20_dimer"/>
</dbReference>
<sequence length="447" mass="47813">MEHDSLIARLGLDWAKVESEVVEHLSRLVRLDTSNPPGNEIAVAEYLTAELAGVGVPAQVLQAEPGRANLVARLSGSDRQPPLMLLGHADVVGANPQHWKRPPFSGEIADGCVWGRGALDMKSQIAAGLVIVKLLRSLGLTLTRDILYVVTADEEAGSHLGAHWLWENHRSLVEADIAFNEGGGQRFETPTGPLFTVQVAEKGSARLRLTAAGSRGHASIPRTDNAIFHLASGLVRLQSFQPDTLVSPAARRLLGMLAEAYPDAAPAIANLVEEPTWAKVTGLDIDPTLREYVLAGTHNTAVPTLLSAGERINVTPVEASVELDCRLLPGEEPERWARVIQGVVGDRVEVTVVRGRASAPVRDDAQTLDILGAAIAAAEPGARILPYINSASSDARALPGVKVFGFFPSASDVDYMRLIHGTDEHARISDLSFGTRCLFEAVLRAAT</sequence>
<dbReference type="InterPro" id="IPR050072">
    <property type="entry name" value="Peptidase_M20A"/>
</dbReference>
<evidence type="ECO:0000256" key="5">
    <source>
        <dbReference type="ARBA" id="ARBA00022833"/>
    </source>
</evidence>
<dbReference type="EMBL" id="FOAZ01000018">
    <property type="protein sequence ID" value="SEM11000.1"/>
    <property type="molecule type" value="Genomic_DNA"/>
</dbReference>
<evidence type="ECO:0000256" key="4">
    <source>
        <dbReference type="ARBA" id="ARBA00022801"/>
    </source>
</evidence>
<dbReference type="RefSeq" id="WP_042446246.1">
    <property type="nucleotide sequence ID" value="NZ_BBPN01000010.1"/>
</dbReference>
<dbReference type="PANTHER" id="PTHR43808:SF8">
    <property type="entry name" value="PEPTIDASE M20 DIMERISATION DOMAIN-CONTAINING PROTEIN"/>
    <property type="match status" value="1"/>
</dbReference>
<dbReference type="InterPro" id="IPR036264">
    <property type="entry name" value="Bact_exopeptidase_dim_dom"/>
</dbReference>
<dbReference type="Gene3D" id="1.10.150.900">
    <property type="match status" value="1"/>
</dbReference>
<keyword evidence="5" id="KW-0862">Zinc</keyword>
<keyword evidence="3" id="KW-0479">Metal-binding</keyword>
<dbReference type="OrthoDB" id="7055905at2"/>
<dbReference type="STRING" id="235985.SAMN05414137_118166"/>
<keyword evidence="8" id="KW-1185">Reference proteome</keyword>
<evidence type="ECO:0000256" key="1">
    <source>
        <dbReference type="ARBA" id="ARBA00001947"/>
    </source>
</evidence>
<dbReference type="Gene3D" id="3.30.70.360">
    <property type="match status" value="1"/>
</dbReference>